<dbReference type="Proteomes" id="UP000012220">
    <property type="component" value="Unassembled WGS sequence"/>
</dbReference>
<reference evidence="1 2" key="1">
    <citation type="submission" date="2013-02" db="EMBL/GenBank/DDBJ databases">
        <authorList>
            <person name="Harkins D.M."/>
            <person name="Durkin A.S."/>
            <person name="Brinkac L.M."/>
            <person name="Haft D.H."/>
            <person name="Selengut J.D."/>
            <person name="Sanka R."/>
            <person name="DePew J."/>
            <person name="Purushe J."/>
            <person name="Picardeau M."/>
            <person name="Werts C."/>
            <person name="Goarant C."/>
            <person name="Vinetz J.M."/>
            <person name="Sutton G.G."/>
            <person name="Nierman W.C."/>
            <person name="Fouts D.E."/>
        </authorList>
    </citation>
    <scope>NUCLEOTIDE SEQUENCE [LARGE SCALE GENOMIC DNA]</scope>
    <source>
        <strain evidence="1 2">200703203</strain>
    </source>
</reference>
<name>N1UR25_LEPIR</name>
<gene>
    <name evidence="1" type="ORF">LEP1GSC115_0346</name>
</gene>
<dbReference type="BioCyc" id="LINT1085541:G11IQ-3545-MONOMER"/>
<accession>N1UR25</accession>
<dbReference type="EMBL" id="AHNY02000036">
    <property type="protein sequence ID" value="EMY27402.1"/>
    <property type="molecule type" value="Genomic_DNA"/>
</dbReference>
<dbReference type="AlphaFoldDB" id="N1UR25"/>
<sequence length="90" mass="10452">MAFETEDEFESHQSQRRLALSTIDELTQTKLDLLEAGKEVPRFINLAISYLNKKYLTQEKVISDFLIKNKMRNSPTRVTKNECLKICNAT</sequence>
<evidence type="ECO:0000313" key="1">
    <source>
        <dbReference type="EMBL" id="EMY27402.1"/>
    </source>
</evidence>
<comment type="caution">
    <text evidence="1">The sequence shown here is derived from an EMBL/GenBank/DDBJ whole genome shotgun (WGS) entry which is preliminary data.</text>
</comment>
<protein>
    <submittedName>
        <fullName evidence="1">Uncharacterized protein</fullName>
    </submittedName>
</protein>
<evidence type="ECO:0000313" key="2">
    <source>
        <dbReference type="Proteomes" id="UP000012220"/>
    </source>
</evidence>
<organism evidence="1 2">
    <name type="scientific">Leptospira interrogans serovar Australis str. 200703203</name>
    <dbReference type="NCBI Taxonomy" id="1085541"/>
    <lineage>
        <taxon>Bacteria</taxon>
        <taxon>Pseudomonadati</taxon>
        <taxon>Spirochaetota</taxon>
        <taxon>Spirochaetia</taxon>
        <taxon>Leptospirales</taxon>
        <taxon>Leptospiraceae</taxon>
        <taxon>Leptospira</taxon>
    </lineage>
</organism>
<proteinExistence type="predicted"/>